<feature type="transmembrane region" description="Helical" evidence="10">
    <location>
        <begin position="374"/>
        <end position="401"/>
    </location>
</feature>
<evidence type="ECO:0000256" key="7">
    <source>
        <dbReference type="ARBA" id="ARBA00023136"/>
    </source>
</evidence>
<comment type="similarity">
    <text evidence="9">Belongs to the monovalent cation:proton antiporter 1 (CPA1) transporter (TC 2.A.36) family.</text>
</comment>
<dbReference type="PANTHER" id="PTHR10110:SF98">
    <property type="entry name" value="SODIUM_HYDROGEN EXCHANGER"/>
    <property type="match status" value="1"/>
</dbReference>
<feature type="domain" description="Cation/H+ exchanger transmembrane" evidence="11">
    <location>
        <begin position="90"/>
        <end position="465"/>
    </location>
</feature>
<dbReference type="InterPro" id="IPR018422">
    <property type="entry name" value="Cation/H_exchanger_CPA1"/>
</dbReference>
<keyword evidence="8 9" id="KW-0739">Sodium transport</keyword>
<feature type="transmembrane region" description="Helical" evidence="10">
    <location>
        <begin position="141"/>
        <end position="159"/>
    </location>
</feature>
<evidence type="ECO:0000256" key="3">
    <source>
        <dbReference type="ARBA" id="ARBA00022692"/>
    </source>
</evidence>
<feature type="transmembrane region" description="Helical" evidence="10">
    <location>
        <begin position="215"/>
        <end position="238"/>
    </location>
</feature>
<evidence type="ECO:0000256" key="6">
    <source>
        <dbReference type="ARBA" id="ARBA00023065"/>
    </source>
</evidence>
<name>A0A914IFT7_GLORO</name>
<dbReference type="PANTHER" id="PTHR10110">
    <property type="entry name" value="SODIUM/HYDROGEN EXCHANGER"/>
    <property type="match status" value="1"/>
</dbReference>
<evidence type="ECO:0000256" key="8">
    <source>
        <dbReference type="ARBA" id="ARBA00023201"/>
    </source>
</evidence>
<dbReference type="GO" id="GO:0015386">
    <property type="term" value="F:potassium:proton antiporter activity"/>
    <property type="evidence" value="ECO:0007669"/>
    <property type="project" value="TreeGrafter"/>
</dbReference>
<keyword evidence="2 9" id="KW-0813">Transport</keyword>
<dbReference type="Gene3D" id="6.10.140.1330">
    <property type="match status" value="1"/>
</dbReference>
<evidence type="ECO:0000256" key="9">
    <source>
        <dbReference type="RuleBase" id="RU003722"/>
    </source>
</evidence>
<keyword evidence="6 9" id="KW-0406">Ion transport</keyword>
<dbReference type="InterPro" id="IPR006153">
    <property type="entry name" value="Cation/H_exchanger_TM"/>
</dbReference>
<dbReference type="Pfam" id="PF00999">
    <property type="entry name" value="Na_H_Exchanger"/>
    <property type="match status" value="1"/>
</dbReference>
<dbReference type="GO" id="GO:0015385">
    <property type="term" value="F:sodium:proton antiporter activity"/>
    <property type="evidence" value="ECO:0007669"/>
    <property type="project" value="InterPro"/>
</dbReference>
<keyword evidence="3 9" id="KW-0812">Transmembrane</keyword>
<feature type="transmembrane region" description="Helical" evidence="10">
    <location>
        <begin position="440"/>
        <end position="466"/>
    </location>
</feature>
<feature type="transmembrane region" description="Helical" evidence="10">
    <location>
        <begin position="413"/>
        <end position="434"/>
    </location>
</feature>
<keyword evidence="9" id="KW-0050">Antiport</keyword>
<dbReference type="NCBIfam" id="TIGR00840">
    <property type="entry name" value="b_cpa1"/>
    <property type="match status" value="1"/>
</dbReference>
<reference evidence="13" key="1">
    <citation type="submission" date="2022-11" db="UniProtKB">
        <authorList>
            <consortium name="WormBaseParasite"/>
        </authorList>
    </citation>
    <scope>IDENTIFICATION</scope>
</reference>
<dbReference type="AlphaFoldDB" id="A0A914IFT7"/>
<feature type="transmembrane region" description="Helical" evidence="10">
    <location>
        <begin position="81"/>
        <end position="101"/>
    </location>
</feature>
<evidence type="ECO:0000256" key="5">
    <source>
        <dbReference type="ARBA" id="ARBA00023053"/>
    </source>
</evidence>
<evidence type="ECO:0000313" key="12">
    <source>
        <dbReference type="Proteomes" id="UP000887572"/>
    </source>
</evidence>
<feature type="transmembrane region" description="Helical" evidence="10">
    <location>
        <begin position="341"/>
        <end position="362"/>
    </location>
</feature>
<evidence type="ECO:0000313" key="13">
    <source>
        <dbReference type="WBParaSite" id="Gr19_v10_g9474.t2"/>
    </source>
</evidence>
<accession>A0A914IFT7</accession>
<protein>
    <recommendedName>
        <fullName evidence="9">Sodium/hydrogen exchanger</fullName>
    </recommendedName>
</protein>
<evidence type="ECO:0000256" key="2">
    <source>
        <dbReference type="ARBA" id="ARBA00022448"/>
    </source>
</evidence>
<keyword evidence="7 10" id="KW-0472">Membrane</keyword>
<dbReference type="GO" id="GO:0051453">
    <property type="term" value="P:regulation of intracellular pH"/>
    <property type="evidence" value="ECO:0007669"/>
    <property type="project" value="TreeGrafter"/>
</dbReference>
<evidence type="ECO:0000256" key="1">
    <source>
        <dbReference type="ARBA" id="ARBA00004141"/>
    </source>
</evidence>
<feature type="transmembrane region" description="Helical" evidence="10">
    <location>
        <begin position="171"/>
        <end position="194"/>
    </location>
</feature>
<dbReference type="GO" id="GO:0098719">
    <property type="term" value="P:sodium ion import across plasma membrane"/>
    <property type="evidence" value="ECO:0007669"/>
    <property type="project" value="TreeGrafter"/>
</dbReference>
<dbReference type="Proteomes" id="UP000887572">
    <property type="component" value="Unplaced"/>
</dbReference>
<comment type="subcellular location">
    <subcellularLocation>
        <location evidence="1">Membrane</location>
        <topology evidence="1">Multi-pass membrane protein</topology>
    </subcellularLocation>
</comment>
<evidence type="ECO:0000256" key="4">
    <source>
        <dbReference type="ARBA" id="ARBA00022989"/>
    </source>
</evidence>
<feature type="transmembrane region" description="Helical" evidence="10">
    <location>
        <begin position="250"/>
        <end position="276"/>
    </location>
</feature>
<dbReference type="WBParaSite" id="Gr19_v10_g9474.t2">
    <property type="protein sequence ID" value="Gr19_v10_g9474.t2"/>
    <property type="gene ID" value="Gr19_v10_g9474"/>
</dbReference>
<dbReference type="GO" id="GO:0005886">
    <property type="term" value="C:plasma membrane"/>
    <property type="evidence" value="ECO:0007669"/>
    <property type="project" value="TreeGrafter"/>
</dbReference>
<evidence type="ECO:0000256" key="10">
    <source>
        <dbReference type="SAM" id="Phobius"/>
    </source>
</evidence>
<organism evidence="12 13">
    <name type="scientific">Globodera rostochiensis</name>
    <name type="common">Golden nematode worm</name>
    <name type="synonym">Heterodera rostochiensis</name>
    <dbReference type="NCBI Taxonomy" id="31243"/>
    <lineage>
        <taxon>Eukaryota</taxon>
        <taxon>Metazoa</taxon>
        <taxon>Ecdysozoa</taxon>
        <taxon>Nematoda</taxon>
        <taxon>Chromadorea</taxon>
        <taxon>Rhabditida</taxon>
        <taxon>Tylenchina</taxon>
        <taxon>Tylenchomorpha</taxon>
        <taxon>Tylenchoidea</taxon>
        <taxon>Heteroderidae</taxon>
        <taxon>Heteroderinae</taxon>
        <taxon>Globodera</taxon>
    </lineage>
</organism>
<sequence>MKFPINFFEKNIVGWQLAWHQPMMDYLHCFFLCNYFNCPLSCQQSFPDDFNVTPNYGNNASDEQQQRPFQLLSFDWSGVEVPYIIAAWLMLASVAKILFHAYKRVAETVPDSALLIVLGFGLGQVLRLCRVERQIYMFEPSTFFLYLLPPIIFEAGFYMPTKLLLENYDSILLFAFVGTIWNTVAVALSFAACISSVDPVAVIGIFEQINLNKFLFINVFGEALFNDAASVTLYQMFIKFSLIGTKNLNIVHYCVGIMSFAIIAIGGVIIGLFFAVLSCIATKYTTQFRIFAPVFVFVLPYMSYLTAQMFGTSAILSLIACSISMKKVVKANLCSDSYMAIKYFVKLLAQSSEAVIFLFLGLSLVPQTQNWDFKFVSCTIAFCLLYRAIGVIVQCALLNRFRSKKFSFADQFVLSYSGLRGAISFGLVISLQQFQARQMFITTTLAVIFFTVFVQGISIRPLLFWLKVEREETSSTKEEKKDENSEEKLDRYTDYAMVGLETMMSGAGKHFLKKALEWRRLQMQSRSRRESEEGEPLLNVRQDHVYA</sequence>
<proteinExistence type="inferred from homology"/>
<keyword evidence="4 10" id="KW-1133">Transmembrane helix</keyword>
<dbReference type="PRINTS" id="PR01084">
    <property type="entry name" value="NAHEXCHNGR"/>
</dbReference>
<keyword evidence="12" id="KW-1185">Reference proteome</keyword>
<feature type="transmembrane region" description="Helical" evidence="10">
    <location>
        <begin position="288"/>
        <end position="304"/>
    </location>
</feature>
<keyword evidence="5" id="KW-0915">Sodium</keyword>
<evidence type="ECO:0000259" key="11">
    <source>
        <dbReference type="Pfam" id="PF00999"/>
    </source>
</evidence>
<dbReference type="InterPro" id="IPR004709">
    <property type="entry name" value="NaH_exchanger"/>
</dbReference>